<dbReference type="Proteomes" id="UP000823388">
    <property type="component" value="Chromosome 5K"/>
</dbReference>
<evidence type="ECO:0000313" key="1">
    <source>
        <dbReference type="EMBL" id="KAG2595481.1"/>
    </source>
</evidence>
<name>A0A8T0SA59_PANVG</name>
<accession>A0A8T0SA59</accession>
<comment type="caution">
    <text evidence="1">The sequence shown here is derived from an EMBL/GenBank/DDBJ whole genome shotgun (WGS) entry which is preliminary data.</text>
</comment>
<reference evidence="1" key="1">
    <citation type="submission" date="2020-05" db="EMBL/GenBank/DDBJ databases">
        <title>WGS assembly of Panicum virgatum.</title>
        <authorList>
            <person name="Lovell J.T."/>
            <person name="Jenkins J."/>
            <person name="Shu S."/>
            <person name="Juenger T.E."/>
            <person name="Schmutz J."/>
        </authorList>
    </citation>
    <scope>NUCLEOTIDE SEQUENCE</scope>
    <source>
        <strain evidence="1">AP13</strain>
    </source>
</reference>
<dbReference type="EMBL" id="CM029045">
    <property type="protein sequence ID" value="KAG2595481.1"/>
    <property type="molecule type" value="Genomic_DNA"/>
</dbReference>
<sequence length="104" mass="11909">MPFGTPPRPRPCEETVRRGACLTTRRRRRRRECERRGCGRRPVSCHGPLPVVHHLYRRSLPLRNRDAVSEPGPSEEEGARCACTPLHRLLLLDRARDGTPARPI</sequence>
<keyword evidence="2" id="KW-1185">Reference proteome</keyword>
<protein>
    <submittedName>
        <fullName evidence="1">Uncharacterized protein</fullName>
    </submittedName>
</protein>
<organism evidence="1 2">
    <name type="scientific">Panicum virgatum</name>
    <name type="common">Blackwell switchgrass</name>
    <dbReference type="NCBI Taxonomy" id="38727"/>
    <lineage>
        <taxon>Eukaryota</taxon>
        <taxon>Viridiplantae</taxon>
        <taxon>Streptophyta</taxon>
        <taxon>Embryophyta</taxon>
        <taxon>Tracheophyta</taxon>
        <taxon>Spermatophyta</taxon>
        <taxon>Magnoliopsida</taxon>
        <taxon>Liliopsida</taxon>
        <taxon>Poales</taxon>
        <taxon>Poaceae</taxon>
        <taxon>PACMAD clade</taxon>
        <taxon>Panicoideae</taxon>
        <taxon>Panicodae</taxon>
        <taxon>Paniceae</taxon>
        <taxon>Panicinae</taxon>
        <taxon>Panicum</taxon>
        <taxon>Panicum sect. Hiantes</taxon>
    </lineage>
</organism>
<gene>
    <name evidence="1" type="ORF">PVAP13_5KG078187</name>
</gene>
<proteinExistence type="predicted"/>
<evidence type="ECO:0000313" key="2">
    <source>
        <dbReference type="Proteomes" id="UP000823388"/>
    </source>
</evidence>
<dbReference type="AlphaFoldDB" id="A0A8T0SA59"/>